<keyword evidence="1" id="KW-0472">Membrane</keyword>
<dbReference type="SUPFAM" id="SSF103473">
    <property type="entry name" value="MFS general substrate transporter"/>
    <property type="match status" value="1"/>
</dbReference>
<evidence type="ECO:0000313" key="3">
    <source>
        <dbReference type="Proteomes" id="UP000242949"/>
    </source>
</evidence>
<accession>A0A1G6GQ69</accession>
<name>A0A1G6GQ69_9BACI</name>
<dbReference type="RefSeq" id="WP_090792361.1">
    <property type="nucleotide sequence ID" value="NZ_FMYI01000001.1"/>
</dbReference>
<evidence type="ECO:0008006" key="4">
    <source>
        <dbReference type="Google" id="ProtNLM"/>
    </source>
</evidence>
<gene>
    <name evidence="2" type="ORF">SAMN05421734_101363</name>
</gene>
<reference evidence="3" key="1">
    <citation type="submission" date="2016-09" db="EMBL/GenBank/DDBJ databases">
        <authorList>
            <person name="Varghese N."/>
            <person name="Submissions S."/>
        </authorList>
    </citation>
    <scope>NUCLEOTIDE SEQUENCE [LARGE SCALE GENOMIC DNA]</scope>
    <source>
        <strain evidence="3">S5</strain>
    </source>
</reference>
<keyword evidence="3" id="KW-1185">Reference proteome</keyword>
<evidence type="ECO:0000256" key="1">
    <source>
        <dbReference type="SAM" id="Phobius"/>
    </source>
</evidence>
<organism evidence="2 3">
    <name type="scientific">Pelagirhabdus alkalitolerans</name>
    <dbReference type="NCBI Taxonomy" id="1612202"/>
    <lineage>
        <taxon>Bacteria</taxon>
        <taxon>Bacillati</taxon>
        <taxon>Bacillota</taxon>
        <taxon>Bacilli</taxon>
        <taxon>Bacillales</taxon>
        <taxon>Bacillaceae</taxon>
        <taxon>Pelagirhabdus</taxon>
    </lineage>
</organism>
<feature type="transmembrane region" description="Helical" evidence="1">
    <location>
        <begin position="65"/>
        <end position="84"/>
    </location>
</feature>
<feature type="transmembrane region" description="Helical" evidence="1">
    <location>
        <begin position="90"/>
        <end position="112"/>
    </location>
</feature>
<dbReference type="EMBL" id="FMYI01000001">
    <property type="protein sequence ID" value="SDB83905.1"/>
    <property type="molecule type" value="Genomic_DNA"/>
</dbReference>
<dbReference type="AlphaFoldDB" id="A0A1G6GQ69"/>
<feature type="transmembrane region" description="Helical" evidence="1">
    <location>
        <begin position="39"/>
        <end position="58"/>
    </location>
</feature>
<dbReference type="Proteomes" id="UP000242949">
    <property type="component" value="Unassembled WGS sequence"/>
</dbReference>
<evidence type="ECO:0000313" key="2">
    <source>
        <dbReference type="EMBL" id="SDB83905.1"/>
    </source>
</evidence>
<dbReference type="STRING" id="1612202.SAMN05421734_101363"/>
<keyword evidence="1" id="KW-0812">Transmembrane</keyword>
<protein>
    <recommendedName>
        <fullName evidence="4">DUF2651 domain-containing protein</fullName>
    </recommendedName>
</protein>
<keyword evidence="1" id="KW-1133">Transmembrane helix</keyword>
<proteinExistence type="predicted"/>
<sequence>MKNEHKPIKETNKESVTTILLIIASIGIFGFIMSMNMNIFLTLLTIYPIASFVIGLVSYIVSRRVWIGVASVLLGGLFSLLPYFTADYWVFVILYTFVSLLGALISKLIMYIGQELNTRRQSVKQ</sequence>
<dbReference type="InterPro" id="IPR036259">
    <property type="entry name" value="MFS_trans_sf"/>
</dbReference>
<feature type="transmembrane region" description="Helical" evidence="1">
    <location>
        <begin position="16"/>
        <end position="33"/>
    </location>
</feature>